<dbReference type="SMART" id="SM00829">
    <property type="entry name" value="PKS_ER"/>
    <property type="match status" value="1"/>
</dbReference>
<protein>
    <recommendedName>
        <fullName evidence="2">Enoyl reductase (ER) domain-containing protein</fullName>
    </recommendedName>
</protein>
<evidence type="ECO:0000256" key="1">
    <source>
        <dbReference type="SAM" id="MobiDB-lite"/>
    </source>
</evidence>
<dbReference type="InterPro" id="IPR036291">
    <property type="entry name" value="NAD(P)-bd_dom_sf"/>
</dbReference>
<dbReference type="PANTHER" id="PTHR44013:SF5">
    <property type="entry name" value="OXIDOREDUCTASE, PUTATIVE (AFU_ORTHOLOGUE AFUA_5G01290)-RELATED"/>
    <property type="match status" value="1"/>
</dbReference>
<dbReference type="PROSITE" id="PS01162">
    <property type="entry name" value="QOR_ZETA_CRYSTAL"/>
    <property type="match status" value="1"/>
</dbReference>
<reference evidence="3" key="1">
    <citation type="submission" date="2021-07" db="EMBL/GenBank/DDBJ databases">
        <authorList>
            <person name="Branca A.L. A."/>
        </authorList>
    </citation>
    <scope>NUCLEOTIDE SEQUENCE</scope>
</reference>
<keyword evidence="4" id="KW-1185">Reference proteome</keyword>
<feature type="compositionally biased region" description="Low complexity" evidence="1">
    <location>
        <begin position="11"/>
        <end position="23"/>
    </location>
</feature>
<sequence length="322" mass="35201">MTEMRALIQQSATSKTLTLTKTPRPTPAQDEHLIHVKACSPCAGELLWPANFPPPNQRTLIPCPDVAGMVISAPADSPFKPGDCVYARTNYIRPGNACDYATAPTDELARMPQGMSFVQAAAVPVSAQTAWQLLLVQTFGELDWEEAKQVWGGKRVLVTAASGGVGMWVVQLARLLGAEVIGTAGGNMGIVKELGAEVLDYRTTNLREWAGQEKVDVVVDCIGGKSLRDAWWTVKDEGVVVSIFQAPLMVKPEEFEGENVKDLFFVMQPVGQQLEEITKLIEEGACRGMVDSVWPLEQYEEAFRRLDTGHAKGKIAFDLELN</sequence>
<organism evidence="3 4">
    <name type="scientific">Penicillium olsonii</name>
    <dbReference type="NCBI Taxonomy" id="99116"/>
    <lineage>
        <taxon>Eukaryota</taxon>
        <taxon>Fungi</taxon>
        <taxon>Dikarya</taxon>
        <taxon>Ascomycota</taxon>
        <taxon>Pezizomycotina</taxon>
        <taxon>Eurotiomycetes</taxon>
        <taxon>Eurotiomycetidae</taxon>
        <taxon>Eurotiales</taxon>
        <taxon>Aspergillaceae</taxon>
        <taxon>Penicillium</taxon>
    </lineage>
</organism>
<evidence type="ECO:0000313" key="3">
    <source>
        <dbReference type="EMBL" id="CAG8253347.1"/>
    </source>
</evidence>
<dbReference type="SUPFAM" id="SSF51735">
    <property type="entry name" value="NAD(P)-binding Rossmann-fold domains"/>
    <property type="match status" value="1"/>
</dbReference>
<dbReference type="InterPro" id="IPR011032">
    <property type="entry name" value="GroES-like_sf"/>
</dbReference>
<dbReference type="PANTHER" id="PTHR44013">
    <property type="entry name" value="ZINC-TYPE ALCOHOL DEHYDROGENASE-LIKE PROTEIN C16A3.02C"/>
    <property type="match status" value="1"/>
</dbReference>
<dbReference type="Gene3D" id="3.40.50.720">
    <property type="entry name" value="NAD(P)-binding Rossmann-like Domain"/>
    <property type="match status" value="1"/>
</dbReference>
<accession>A0A9W4IAW2</accession>
<evidence type="ECO:0000259" key="2">
    <source>
        <dbReference type="SMART" id="SM00829"/>
    </source>
</evidence>
<dbReference type="InterPro" id="IPR052733">
    <property type="entry name" value="Chloroplast_QOR"/>
</dbReference>
<dbReference type="AlphaFoldDB" id="A0A9W4IAW2"/>
<dbReference type="SUPFAM" id="SSF50129">
    <property type="entry name" value="GroES-like"/>
    <property type="match status" value="1"/>
</dbReference>
<dbReference type="GO" id="GO:0008270">
    <property type="term" value="F:zinc ion binding"/>
    <property type="evidence" value="ECO:0007669"/>
    <property type="project" value="InterPro"/>
</dbReference>
<name>A0A9W4IAW2_PENOL</name>
<feature type="domain" description="Enoyl reductase (ER)" evidence="2">
    <location>
        <begin position="12"/>
        <end position="317"/>
    </location>
</feature>
<dbReference type="CDD" id="cd05289">
    <property type="entry name" value="MDR_like_2"/>
    <property type="match status" value="1"/>
</dbReference>
<comment type="caution">
    <text evidence="3">The sequence shown here is derived from an EMBL/GenBank/DDBJ whole genome shotgun (WGS) entry which is preliminary data.</text>
</comment>
<dbReference type="Gene3D" id="3.90.180.10">
    <property type="entry name" value="Medium-chain alcohol dehydrogenases, catalytic domain"/>
    <property type="match status" value="1"/>
</dbReference>
<dbReference type="EMBL" id="CAJVOS010000071">
    <property type="protein sequence ID" value="CAG8253347.1"/>
    <property type="molecule type" value="Genomic_DNA"/>
</dbReference>
<dbReference type="GO" id="GO:0016491">
    <property type="term" value="F:oxidoreductase activity"/>
    <property type="evidence" value="ECO:0007669"/>
    <property type="project" value="InterPro"/>
</dbReference>
<dbReference type="InterPro" id="IPR002364">
    <property type="entry name" value="Quin_OxRdtase/zeta-crystal_CS"/>
</dbReference>
<dbReference type="InterPro" id="IPR020843">
    <property type="entry name" value="ER"/>
</dbReference>
<evidence type="ECO:0000313" key="4">
    <source>
        <dbReference type="Proteomes" id="UP001153618"/>
    </source>
</evidence>
<dbReference type="Proteomes" id="UP001153618">
    <property type="component" value="Unassembled WGS sequence"/>
</dbReference>
<gene>
    <name evidence="3" type="ORF">POLS_LOCUS8831</name>
</gene>
<proteinExistence type="predicted"/>
<dbReference type="Pfam" id="PF13602">
    <property type="entry name" value="ADH_zinc_N_2"/>
    <property type="match status" value="1"/>
</dbReference>
<dbReference type="OrthoDB" id="3509362at2759"/>
<feature type="region of interest" description="Disordered" evidence="1">
    <location>
        <begin position="1"/>
        <end position="28"/>
    </location>
</feature>